<organism evidence="1 2">
    <name type="scientific">Nephila pilipes</name>
    <name type="common">Giant wood spider</name>
    <name type="synonym">Nephila maculata</name>
    <dbReference type="NCBI Taxonomy" id="299642"/>
    <lineage>
        <taxon>Eukaryota</taxon>
        <taxon>Metazoa</taxon>
        <taxon>Ecdysozoa</taxon>
        <taxon>Arthropoda</taxon>
        <taxon>Chelicerata</taxon>
        <taxon>Arachnida</taxon>
        <taxon>Araneae</taxon>
        <taxon>Araneomorphae</taxon>
        <taxon>Entelegynae</taxon>
        <taxon>Araneoidea</taxon>
        <taxon>Nephilidae</taxon>
        <taxon>Nephila</taxon>
    </lineage>
</organism>
<sequence>MWNVFLITHRLHLSNKAFLHATDALSSIIVDAFDFHYGGDYVFPSRTRFLGFGCVVVTSGLVTCNDVFHKCGILLIMDQDLETEAHSVFLMIKGGNRVVGDHEVCLALSWQIRYRLSPFTKTFTATCLQPFDLNSALHGLLPLADRCPHYALFPQSETVLPLQSGRIYV</sequence>
<protein>
    <submittedName>
        <fullName evidence="1">Uncharacterized protein</fullName>
    </submittedName>
</protein>
<keyword evidence="2" id="KW-1185">Reference proteome</keyword>
<dbReference type="AlphaFoldDB" id="A0A8X6MPL6"/>
<name>A0A8X6MPL6_NEPPI</name>
<evidence type="ECO:0000313" key="2">
    <source>
        <dbReference type="Proteomes" id="UP000887013"/>
    </source>
</evidence>
<gene>
    <name evidence="1" type="primary">AVEN_128781_1</name>
    <name evidence="1" type="ORF">NPIL_526711</name>
</gene>
<dbReference type="Proteomes" id="UP000887013">
    <property type="component" value="Unassembled WGS sequence"/>
</dbReference>
<accession>A0A8X6MPL6</accession>
<comment type="caution">
    <text evidence="1">The sequence shown here is derived from an EMBL/GenBank/DDBJ whole genome shotgun (WGS) entry which is preliminary data.</text>
</comment>
<evidence type="ECO:0000313" key="1">
    <source>
        <dbReference type="EMBL" id="GFS71225.1"/>
    </source>
</evidence>
<proteinExistence type="predicted"/>
<dbReference type="EMBL" id="BMAW01000875">
    <property type="protein sequence ID" value="GFS71225.1"/>
    <property type="molecule type" value="Genomic_DNA"/>
</dbReference>
<reference evidence="1" key="1">
    <citation type="submission" date="2020-08" db="EMBL/GenBank/DDBJ databases">
        <title>Multicomponent nature underlies the extraordinary mechanical properties of spider dragline silk.</title>
        <authorList>
            <person name="Kono N."/>
            <person name="Nakamura H."/>
            <person name="Mori M."/>
            <person name="Yoshida Y."/>
            <person name="Ohtoshi R."/>
            <person name="Malay A.D."/>
            <person name="Moran D.A.P."/>
            <person name="Tomita M."/>
            <person name="Numata K."/>
            <person name="Arakawa K."/>
        </authorList>
    </citation>
    <scope>NUCLEOTIDE SEQUENCE</scope>
</reference>